<name>A0A2T3ZH38_TRIA4</name>
<dbReference type="EMBL" id="KZ679258">
    <property type="protein sequence ID" value="PTB44112.1"/>
    <property type="molecule type" value="Genomic_DNA"/>
</dbReference>
<reference evidence="2 3" key="1">
    <citation type="submission" date="2016-07" db="EMBL/GenBank/DDBJ databases">
        <title>Multiple horizontal gene transfer events from other fungi enriched the ability of initially mycotrophic Trichoderma (Ascomycota) to feed on dead plant biomass.</title>
        <authorList>
            <consortium name="DOE Joint Genome Institute"/>
            <person name="Aerts A."/>
            <person name="Atanasova L."/>
            <person name="Chenthamara K."/>
            <person name="Zhang J."/>
            <person name="Grujic M."/>
            <person name="Henrissat B."/>
            <person name="Kuo A."/>
            <person name="Salamov A."/>
            <person name="Lipzen A."/>
            <person name="Labutti K."/>
            <person name="Barry K."/>
            <person name="Miao Y."/>
            <person name="Rahimi M.J."/>
            <person name="Shen Q."/>
            <person name="Grigoriev I.V."/>
            <person name="Kubicek C.P."/>
            <person name="Druzhinina I.S."/>
        </authorList>
    </citation>
    <scope>NUCLEOTIDE SEQUENCE [LARGE SCALE GENOMIC DNA]</scope>
    <source>
        <strain evidence="2 3">CBS 433.97</strain>
    </source>
</reference>
<evidence type="ECO:0000313" key="3">
    <source>
        <dbReference type="Proteomes" id="UP000240493"/>
    </source>
</evidence>
<feature type="transmembrane region" description="Helical" evidence="1">
    <location>
        <begin position="14"/>
        <end position="34"/>
    </location>
</feature>
<accession>A0A2T3ZH38</accession>
<dbReference type="Proteomes" id="UP000240493">
    <property type="component" value="Unassembled WGS sequence"/>
</dbReference>
<keyword evidence="1" id="KW-0472">Membrane</keyword>
<gene>
    <name evidence="2" type="ORF">M441DRAFT_341812</name>
</gene>
<sequence>MGIIPFSSLDIAPWMPMALYNMLFLCFVLCGVGFEKRSLVDCAQSDHNSSFSLYSTPGNSKIRFYVFISQDYFYGYCSLSSF</sequence>
<dbReference type="AlphaFoldDB" id="A0A2T3ZH38"/>
<organism evidence="2 3">
    <name type="scientific">Trichoderma asperellum (strain ATCC 204424 / CBS 433.97 / NBRC 101777)</name>
    <dbReference type="NCBI Taxonomy" id="1042311"/>
    <lineage>
        <taxon>Eukaryota</taxon>
        <taxon>Fungi</taxon>
        <taxon>Dikarya</taxon>
        <taxon>Ascomycota</taxon>
        <taxon>Pezizomycotina</taxon>
        <taxon>Sordariomycetes</taxon>
        <taxon>Hypocreomycetidae</taxon>
        <taxon>Hypocreales</taxon>
        <taxon>Hypocreaceae</taxon>
        <taxon>Trichoderma</taxon>
    </lineage>
</organism>
<proteinExistence type="predicted"/>
<keyword evidence="1" id="KW-1133">Transmembrane helix</keyword>
<evidence type="ECO:0000313" key="2">
    <source>
        <dbReference type="EMBL" id="PTB44112.1"/>
    </source>
</evidence>
<keyword evidence="3" id="KW-1185">Reference proteome</keyword>
<evidence type="ECO:0000256" key="1">
    <source>
        <dbReference type="SAM" id="Phobius"/>
    </source>
</evidence>
<keyword evidence="1" id="KW-0812">Transmembrane</keyword>
<protein>
    <submittedName>
        <fullName evidence="2">Uncharacterized protein</fullName>
    </submittedName>
</protein>